<dbReference type="Proteomes" id="UP001165079">
    <property type="component" value="Unassembled WGS sequence"/>
</dbReference>
<dbReference type="InterPro" id="IPR029068">
    <property type="entry name" value="Glyas_Bleomycin-R_OHBP_Dase"/>
</dbReference>
<dbReference type="InterPro" id="IPR051332">
    <property type="entry name" value="Fosfomycin_Res_Enzymes"/>
</dbReference>
<dbReference type="Gene3D" id="3.10.180.10">
    <property type="entry name" value="2,3-Dihydroxybiphenyl 1,2-Dioxygenase, domain 1"/>
    <property type="match status" value="1"/>
</dbReference>
<proteinExistence type="predicted"/>
<dbReference type="PROSITE" id="PS51819">
    <property type="entry name" value="VOC"/>
    <property type="match status" value="1"/>
</dbReference>
<dbReference type="SUPFAM" id="SSF54593">
    <property type="entry name" value="Glyoxalase/Bleomycin resistance protein/Dihydroxybiphenyl dioxygenase"/>
    <property type="match status" value="1"/>
</dbReference>
<dbReference type="InterPro" id="IPR037523">
    <property type="entry name" value="VOC_core"/>
</dbReference>
<gene>
    <name evidence="2" type="ORF">Afil01_46580</name>
</gene>
<comment type="caution">
    <text evidence="2">The sequence shown here is derived from an EMBL/GenBank/DDBJ whole genome shotgun (WGS) entry which is preliminary data.</text>
</comment>
<dbReference type="Pfam" id="PF13669">
    <property type="entry name" value="Glyoxalase_4"/>
    <property type="match status" value="1"/>
</dbReference>
<feature type="domain" description="VOC" evidence="1">
    <location>
        <begin position="3"/>
        <end position="128"/>
    </location>
</feature>
<protein>
    <recommendedName>
        <fullName evidence="1">VOC domain-containing protein</fullName>
    </recommendedName>
</protein>
<name>A0A9W6WBR9_9ACTN</name>
<reference evidence="2" key="1">
    <citation type="submission" date="2023-03" db="EMBL/GenBank/DDBJ databases">
        <title>Actinorhabdospora filicis NBRC 111898.</title>
        <authorList>
            <person name="Ichikawa N."/>
            <person name="Sato H."/>
            <person name="Tonouchi N."/>
        </authorList>
    </citation>
    <scope>NUCLEOTIDE SEQUENCE</scope>
    <source>
        <strain evidence="2">NBRC 111898</strain>
    </source>
</reference>
<dbReference type="PANTHER" id="PTHR36113">
    <property type="entry name" value="LYASE, PUTATIVE-RELATED-RELATED"/>
    <property type="match status" value="1"/>
</dbReference>
<accession>A0A9W6WBR9</accession>
<sequence>MGGFHHVELWVPDLRRARESWGWLLGELGWEPFQDWKSGVSWRHGEAYLVMERSTDMTDCGHNRLRPGLNHLAFHAEDTDTVDRLTENAPKYGWELLYADRHPFAGGPGHYAAYIADRDGFEAELVAGRVLG</sequence>
<dbReference type="PANTHER" id="PTHR36113:SF6">
    <property type="entry name" value="FOSFOMYCIN RESISTANCE PROTEIN FOSX"/>
    <property type="match status" value="1"/>
</dbReference>
<dbReference type="RefSeq" id="WP_432705356.1">
    <property type="nucleotide sequence ID" value="NZ_BSTX01000003.1"/>
</dbReference>
<organism evidence="2 3">
    <name type="scientific">Actinorhabdospora filicis</name>
    <dbReference type="NCBI Taxonomy" id="1785913"/>
    <lineage>
        <taxon>Bacteria</taxon>
        <taxon>Bacillati</taxon>
        <taxon>Actinomycetota</taxon>
        <taxon>Actinomycetes</taxon>
        <taxon>Micromonosporales</taxon>
        <taxon>Micromonosporaceae</taxon>
        <taxon>Actinorhabdospora</taxon>
    </lineage>
</organism>
<evidence type="ECO:0000259" key="1">
    <source>
        <dbReference type="PROSITE" id="PS51819"/>
    </source>
</evidence>
<evidence type="ECO:0000313" key="2">
    <source>
        <dbReference type="EMBL" id="GLZ79851.1"/>
    </source>
</evidence>
<dbReference type="EMBL" id="BSTX01000003">
    <property type="protein sequence ID" value="GLZ79851.1"/>
    <property type="molecule type" value="Genomic_DNA"/>
</dbReference>
<keyword evidence="3" id="KW-1185">Reference proteome</keyword>
<dbReference type="AlphaFoldDB" id="A0A9W6WBR9"/>
<evidence type="ECO:0000313" key="3">
    <source>
        <dbReference type="Proteomes" id="UP001165079"/>
    </source>
</evidence>